<protein>
    <submittedName>
        <fullName evidence="1">Uncharacterized protein</fullName>
    </submittedName>
</protein>
<evidence type="ECO:0000313" key="2">
    <source>
        <dbReference type="Proteomes" id="UP000295444"/>
    </source>
</evidence>
<dbReference type="EMBL" id="SNXZ01000003">
    <property type="protein sequence ID" value="TDP97425.1"/>
    <property type="molecule type" value="Genomic_DNA"/>
</dbReference>
<dbReference type="AlphaFoldDB" id="A0A4R6SE74"/>
<dbReference type="Proteomes" id="UP000295444">
    <property type="component" value="Unassembled WGS sequence"/>
</dbReference>
<proteinExistence type="predicted"/>
<dbReference type="RefSeq" id="WP_133850633.1">
    <property type="nucleotide sequence ID" value="NZ_SNXZ01000003.1"/>
</dbReference>
<gene>
    <name evidence="1" type="ORF">EV186_103389</name>
</gene>
<sequence length="145" mass="13636">MLVGSVGSVGSLGDVEAEELGVVELGEPGMDVDDPGGGVLPGSSGRAGGFGCTGMVTTRVPPVGSMIVVVVLDGGADDGAVLGWLDPVPDVGAGGAPPPAAAGATGPGTVAPCGGLPAVDPWPVNIVASTPNSVAISTPKTVSNA</sequence>
<evidence type="ECO:0000313" key="1">
    <source>
        <dbReference type="EMBL" id="TDP97425.1"/>
    </source>
</evidence>
<keyword evidence="2" id="KW-1185">Reference proteome</keyword>
<comment type="caution">
    <text evidence="1">The sequence shown here is derived from an EMBL/GenBank/DDBJ whole genome shotgun (WGS) entry which is preliminary data.</text>
</comment>
<organism evidence="1 2">
    <name type="scientific">Labedaea rhizosphaerae</name>
    <dbReference type="NCBI Taxonomy" id="598644"/>
    <lineage>
        <taxon>Bacteria</taxon>
        <taxon>Bacillati</taxon>
        <taxon>Actinomycetota</taxon>
        <taxon>Actinomycetes</taxon>
        <taxon>Pseudonocardiales</taxon>
        <taxon>Pseudonocardiaceae</taxon>
        <taxon>Labedaea</taxon>
    </lineage>
</organism>
<reference evidence="1 2" key="1">
    <citation type="submission" date="2019-03" db="EMBL/GenBank/DDBJ databases">
        <title>Genomic Encyclopedia of Type Strains, Phase IV (KMG-IV): sequencing the most valuable type-strain genomes for metagenomic binning, comparative biology and taxonomic classification.</title>
        <authorList>
            <person name="Goeker M."/>
        </authorList>
    </citation>
    <scope>NUCLEOTIDE SEQUENCE [LARGE SCALE GENOMIC DNA]</scope>
    <source>
        <strain evidence="1 2">DSM 45361</strain>
    </source>
</reference>
<accession>A0A4R6SE74</accession>
<name>A0A4R6SE74_LABRH</name>